<dbReference type="AlphaFoldDB" id="A0A842HMX3"/>
<evidence type="ECO:0000313" key="1">
    <source>
        <dbReference type="EMBL" id="MBC2769254.1"/>
    </source>
</evidence>
<comment type="caution">
    <text evidence="1">The sequence shown here is derived from an EMBL/GenBank/DDBJ whole genome shotgun (WGS) entry which is preliminary data.</text>
</comment>
<keyword evidence="2" id="KW-1185">Reference proteome</keyword>
<evidence type="ECO:0000313" key="2">
    <source>
        <dbReference type="Proteomes" id="UP000545386"/>
    </source>
</evidence>
<organism evidence="1 2">
    <name type="scientific">Pusillimonas minor</name>
    <dbReference type="NCBI Taxonomy" id="2697024"/>
    <lineage>
        <taxon>Bacteria</taxon>
        <taxon>Pseudomonadati</taxon>
        <taxon>Pseudomonadota</taxon>
        <taxon>Betaproteobacteria</taxon>
        <taxon>Burkholderiales</taxon>
        <taxon>Alcaligenaceae</taxon>
        <taxon>Pusillimonas</taxon>
    </lineage>
</organism>
<dbReference type="RefSeq" id="WP_185779005.1">
    <property type="nucleotide sequence ID" value="NZ_JACJUU010000002.1"/>
</dbReference>
<dbReference type="Pfam" id="PF13711">
    <property type="entry name" value="DUF4160"/>
    <property type="match status" value="1"/>
</dbReference>
<reference evidence="1 2" key="1">
    <citation type="submission" date="2020-08" db="EMBL/GenBank/DDBJ databases">
        <title>Paraeoetvoesia sp. YC-7-48 draft genome sequence.</title>
        <authorList>
            <person name="Yao L."/>
        </authorList>
    </citation>
    <scope>NUCLEOTIDE SEQUENCE [LARGE SCALE GENOMIC DNA]</scope>
    <source>
        <strain evidence="2">YC-7-48</strain>
    </source>
</reference>
<dbReference type="InterPro" id="IPR025427">
    <property type="entry name" value="DUF4160"/>
</dbReference>
<gene>
    <name evidence="1" type="ORF">GTU67_04905</name>
</gene>
<dbReference type="EMBL" id="JACJUU010000002">
    <property type="protein sequence ID" value="MBC2769254.1"/>
    <property type="molecule type" value="Genomic_DNA"/>
</dbReference>
<dbReference type="Proteomes" id="UP000545386">
    <property type="component" value="Unassembled WGS sequence"/>
</dbReference>
<name>A0A842HMX3_9BURK</name>
<proteinExistence type="predicted"/>
<protein>
    <submittedName>
        <fullName evidence="1">DUF4160 domain-containing protein</fullName>
    </submittedName>
</protein>
<accession>A0A842HMX3</accession>
<sequence>MPTIQFFYKSRVVMYAGDHPPPHTHVMMRDGRECLVYLDDLVVTGRVSAREIQNELQWISLHRRQLYETWRRLNP</sequence>